<accession>A0A0A9FYD4</accession>
<organism evidence="1">
    <name type="scientific">Arundo donax</name>
    <name type="common">Giant reed</name>
    <name type="synonym">Donax arundinaceus</name>
    <dbReference type="NCBI Taxonomy" id="35708"/>
    <lineage>
        <taxon>Eukaryota</taxon>
        <taxon>Viridiplantae</taxon>
        <taxon>Streptophyta</taxon>
        <taxon>Embryophyta</taxon>
        <taxon>Tracheophyta</taxon>
        <taxon>Spermatophyta</taxon>
        <taxon>Magnoliopsida</taxon>
        <taxon>Liliopsida</taxon>
        <taxon>Poales</taxon>
        <taxon>Poaceae</taxon>
        <taxon>PACMAD clade</taxon>
        <taxon>Arundinoideae</taxon>
        <taxon>Arundineae</taxon>
        <taxon>Arundo</taxon>
    </lineage>
</organism>
<dbReference type="AlphaFoldDB" id="A0A0A9FYD4"/>
<protein>
    <submittedName>
        <fullName evidence="1">Uncharacterized protein</fullName>
    </submittedName>
</protein>
<proteinExistence type="predicted"/>
<reference evidence="1" key="1">
    <citation type="submission" date="2014-09" db="EMBL/GenBank/DDBJ databases">
        <authorList>
            <person name="Magalhaes I.L.F."/>
            <person name="Oliveira U."/>
            <person name="Santos F.R."/>
            <person name="Vidigal T.H.D.A."/>
            <person name="Brescovit A.D."/>
            <person name="Santos A.J."/>
        </authorList>
    </citation>
    <scope>NUCLEOTIDE SEQUENCE</scope>
    <source>
        <tissue evidence="1">Shoot tissue taken approximately 20 cm above the soil surface</tissue>
    </source>
</reference>
<evidence type="ECO:0000313" key="1">
    <source>
        <dbReference type="EMBL" id="JAE15316.1"/>
    </source>
</evidence>
<name>A0A0A9FYD4_ARUDO</name>
<reference evidence="1" key="2">
    <citation type="journal article" date="2015" name="Data Brief">
        <title>Shoot transcriptome of the giant reed, Arundo donax.</title>
        <authorList>
            <person name="Barrero R.A."/>
            <person name="Guerrero F.D."/>
            <person name="Moolhuijzen P."/>
            <person name="Goolsby J.A."/>
            <person name="Tidwell J."/>
            <person name="Bellgard S.E."/>
            <person name="Bellgard M.I."/>
        </authorList>
    </citation>
    <scope>NUCLEOTIDE SEQUENCE</scope>
    <source>
        <tissue evidence="1">Shoot tissue taken approximately 20 cm above the soil surface</tissue>
    </source>
</reference>
<dbReference type="EMBL" id="GBRH01182580">
    <property type="protein sequence ID" value="JAE15316.1"/>
    <property type="molecule type" value="Transcribed_RNA"/>
</dbReference>
<sequence>MDLKSKWVGPPTWLGRPYWSSPPPCLFPSATWFSQ</sequence>